<dbReference type="Pfam" id="PF01648">
    <property type="entry name" value="ACPS"/>
    <property type="match status" value="1"/>
</dbReference>
<dbReference type="GO" id="GO:0008897">
    <property type="term" value="F:holo-[acyl-carrier-protein] synthase activity"/>
    <property type="evidence" value="ECO:0007669"/>
    <property type="project" value="InterPro"/>
</dbReference>
<keyword evidence="4" id="KW-1185">Reference proteome</keyword>
<dbReference type="GO" id="GO:0000287">
    <property type="term" value="F:magnesium ion binding"/>
    <property type="evidence" value="ECO:0007669"/>
    <property type="project" value="InterPro"/>
</dbReference>
<reference evidence="3 4" key="1">
    <citation type="journal article" date="2013" name="Genome Announc.">
        <title>Draft Genome Sequence of Psychrobacter aquaticus Strain CMS 56T, Isolated from a Cyanobacterial Mat Sample Collected from Water Bodies in the McMurdo Dry Valley Region of Antarctica.</title>
        <authorList>
            <person name="Reddy G.S."/>
            <person name="Ara S."/>
            <person name="Singh A."/>
            <person name="Kumar Pinnaka A."/>
            <person name="Shivaji S."/>
        </authorList>
    </citation>
    <scope>NUCLEOTIDE SEQUENCE [LARGE SCALE GENOMIC DNA]</scope>
    <source>
        <strain evidence="3 4">CMS 56</strain>
    </source>
</reference>
<organism evidence="3 4">
    <name type="scientific">Psychrobacter aquaticus CMS 56</name>
    <dbReference type="NCBI Taxonomy" id="1354303"/>
    <lineage>
        <taxon>Bacteria</taxon>
        <taxon>Pseudomonadati</taxon>
        <taxon>Pseudomonadota</taxon>
        <taxon>Gammaproteobacteria</taxon>
        <taxon>Moraxellales</taxon>
        <taxon>Moraxellaceae</taxon>
        <taxon>Psychrobacter</taxon>
    </lineage>
</organism>
<comment type="caution">
    <text evidence="3">The sequence shown here is derived from an EMBL/GenBank/DDBJ whole genome shotgun (WGS) entry which is preliminary data.</text>
</comment>
<dbReference type="EMBL" id="AUSW01000035">
    <property type="protein sequence ID" value="ERL54449.1"/>
    <property type="molecule type" value="Genomic_DNA"/>
</dbReference>
<sequence length="190" mass="21566">MTHNQRQLQRKGVRLLLQQLLDQLEINDALDESAFPYRLINNNYYVCFSHTGSKNKNDVNNNSGQATHQPLNNQVAVIISRDRPVGIDIEANDVAWKVAQRFYSANEIATIQALPMIQRNIVTKLLWQIKESLIKIHQYTLAQGLGKDYAYLIAGLLNAIKEPSPLIVIPDIQSHYHIAVLPAQQTIVIF</sequence>
<dbReference type="STRING" id="1354303.M917_2597"/>
<dbReference type="InterPro" id="IPR008278">
    <property type="entry name" value="4-PPantetheinyl_Trfase_dom"/>
</dbReference>
<dbReference type="SUPFAM" id="SSF56214">
    <property type="entry name" value="4'-phosphopantetheinyl transferase"/>
    <property type="match status" value="1"/>
</dbReference>
<evidence type="ECO:0000259" key="2">
    <source>
        <dbReference type="Pfam" id="PF01648"/>
    </source>
</evidence>
<evidence type="ECO:0000313" key="3">
    <source>
        <dbReference type="EMBL" id="ERL54449.1"/>
    </source>
</evidence>
<keyword evidence="1 3" id="KW-0808">Transferase</keyword>
<dbReference type="eggNOG" id="COG2091">
    <property type="taxonomic scope" value="Bacteria"/>
</dbReference>
<dbReference type="AlphaFoldDB" id="U4T6R9"/>
<dbReference type="InterPro" id="IPR037143">
    <property type="entry name" value="4-PPantetheinyl_Trfase_dom_sf"/>
</dbReference>
<dbReference type="Proteomes" id="UP000016761">
    <property type="component" value="Unassembled WGS sequence"/>
</dbReference>
<dbReference type="Gene3D" id="3.90.470.20">
    <property type="entry name" value="4'-phosphopantetheinyl transferase domain"/>
    <property type="match status" value="1"/>
</dbReference>
<protein>
    <submittedName>
        <fullName evidence="3">Phosphopantetheine-protein transferase domain family protein</fullName>
    </submittedName>
</protein>
<gene>
    <name evidence="3" type="ORF">M917_2597</name>
</gene>
<evidence type="ECO:0000256" key="1">
    <source>
        <dbReference type="ARBA" id="ARBA00022679"/>
    </source>
</evidence>
<dbReference type="PATRIC" id="fig|1354303.4.peg.2555"/>
<evidence type="ECO:0000313" key="4">
    <source>
        <dbReference type="Proteomes" id="UP000016761"/>
    </source>
</evidence>
<feature type="domain" description="4'-phosphopantetheinyl transferase" evidence="2">
    <location>
        <begin position="84"/>
        <end position="141"/>
    </location>
</feature>
<accession>U4T6R9</accession>
<name>U4T6R9_9GAMM</name>
<proteinExistence type="predicted"/>